<dbReference type="InterPro" id="IPR001623">
    <property type="entry name" value="DnaJ_domain"/>
</dbReference>
<dbReference type="PANTHER" id="PTHR36983:SF2">
    <property type="entry name" value="DNAJ HOMOLOG SUBFAMILY C MEMBER 13"/>
    <property type="match status" value="1"/>
</dbReference>
<name>A0A085NFE7_9BILA</name>
<dbReference type="GO" id="GO:0006898">
    <property type="term" value="P:receptor-mediated endocytosis"/>
    <property type="evidence" value="ECO:0007669"/>
    <property type="project" value="TreeGrafter"/>
</dbReference>
<dbReference type="GO" id="GO:2000641">
    <property type="term" value="P:regulation of early endosome to late endosome transport"/>
    <property type="evidence" value="ECO:0007669"/>
    <property type="project" value="InterPro"/>
</dbReference>
<dbReference type="InterPro" id="IPR011989">
    <property type="entry name" value="ARM-like"/>
</dbReference>
<dbReference type="InterPro" id="IPR045802">
    <property type="entry name" value="GRV2/DNAJC13_N"/>
</dbReference>
<sequence>MSSVRSNSISNRDVASFLVTKHSWKGKYKRIFSIDEDGFGTYNPSSLEQTNYWTYDDVASIIPSSRTGGHAGEFVVNFHTRNRVETLKFSSNYTADIISQVLMRKCLHKEVAEEGNKWAANKYQWSGGVTPVYLLVSSYAILQLEVPSNRVLAEYCYKDIVELIKVSDAANTFIISHSPWKRLHMFSCESSSELLQRVKMCSYDNVGVACKISTESIPMSYFRLNRLGSYNGKQHLTSLAEFSVEKISVRHKMPVARLLCLSETCLIERDVVSYNVISLKPLSSIFSLIRCESDPQLFYVECFNDIFSSYKSVERDSVLVTLLDAVRTRGSVHVHVKMSPTNTSYRWVPFSSFLDEDGEAQHAKFIVNSASRNGLLDALRRFNSNVPYGGLMRSLSQEGLFSASKEKLIVNSAMTIVEIGTCLSPEDWESVYHALRRLFASKAGFHAFASIARLREKLGNMIICSLKLNNEAVDHAAVETLCALMQPLHGGFELKQEQQNKSLLLSSKAFLERMLDTLVWHVEHHTGMLVVGSLLDFLTYALCVPYSETTLSEQFDGLLSLVAKRGRTFYKLFQSPSLALVKSAALVIRAVIEEARSPVSCRLQELALSEGAFLRHLHISFFTVSSDLRMMTVCQLSRHLIALWTTGNLVARELLQRILPEGLLLYLNSTDQEPPLDNDLSLTCGNMDVNNKNDDNLSDQKEGVVMERLIHVQKAVANQLDSLLQHWFHRHKTELQRKEERAGSQLVLRKRRENVKVVENWRMLFHMFNKNHSKSNLIWNAQTRQDLKVALENELQAFERNRETEDGQLICWNYWDFEVFYQSLEKEICIGNHYLRLFVEEQSSSSVSNSLINAKQFFYEVYHRYLLSTSNHVRCLCLRALSVTYEQHYAQIGAFDGSKDVVSLLSQCSDLSERDCLLNFIDKLAVLKANVKEIINANGIELLVELASLAHLDRKRKQFVVETNVIEYSKEGDYGSSKEWFYINEMGEEVGPVSFHQLKCLFSEGGIGSSSLFRAQGLEGWKRLEDIAQFRWTLIATGVSSMSETAIATFVLNLLTKIVQFYPSRDPENSIIRPPSKVRQILTSSQCLPHIVQLFLTFEPNIVAKTAVLLSLLITDSVVLPRLYLTGVFFFALMYNGSNILEIFELFKSVHMKQAFCSVQVKETLPGRSMLYSLLPEAAIYYFENYGVERFSEIFLGEFDNPEIIWNTEMRRYMIERIASHVADFSVRLPSNVQAVYQYCPMVSIVYEHLKNELFCHKYYLRHLCDTVRFPDWPIVEPVTLLQSCLLAWQAQMEREDPLMTVEQACEVLEIAYDDWKVSRSNCRKAYYRLAQLFHPDKNSSGREQFEKLNYAYELLCSEERLASSAKSDIERVILCMKAQCLVYTRYPSELRQYKYSGYALLVRTIEMGNSGSDLCGTSGILLMVATELLFLTVACSVVNVEQLRRENGLQVLHNAFSRFAGIITDSSSEEDIATMICLNVCRTFTGAAGFPDAEDVVASLETLPSDLMHLLRFKQLLNLNCAVAECVSALCASEALRTKLYAAGMHYHFICNLFAYDATLDEGGVVCAEATNLQAMQNKLARLSCEALASLAGFKPGCSPNKVAVSAFIKLLTPYICDLLETNSYSEVLKQLGNFCETPRFIWNSSMKSELLDYVVKASDLLLKAENPDDSAFRFSYVEEEFCLNDVYVRIYNRQPKYILKDPRSFFMELLDYLGNSLGETERLDAAAEALLNVLNNYPGLETQCIAHFEVFLRLLELEVCEKLCSKILMILRGVLANEECLSDFASLPSWYRNFVFLGYRLPSLMTEVLETFIVVGNNSSVCSDLLEAGGISLRLFISNPAWKLRAPKKFLIDLLNTLLQDCRSESVDESRLQMLNKALALLLHFHPGLCDAVATHGYIPHIVETLGSGINPALQSSLLILYQVVRSQLCVSKMIATECVAHLASALHSVPEMQHVICRTLSALFERGTSSFVADAIKCNLHIRLLELLASDLPATESPSAVKAEIVKTLNCMVACELFGKEVASVLEKSSIWGEFKDQKHDLFISCPSQMRFLPSHRLAAPARLKLLPYYTDWVNQNPPRSSFLRMHLHESREQATSGKPTSKISHAHPLVELPYLNYKPRLPPITGKADATSIKNTSWKEESMSNSRAYYPAYLHVDAIFLLVHYGLKIMQKKKQL</sequence>
<dbReference type="Gene3D" id="1.10.287.110">
    <property type="entry name" value="DnaJ domain"/>
    <property type="match status" value="1"/>
</dbReference>
<dbReference type="PANTHER" id="PTHR36983">
    <property type="entry name" value="DNAJ HOMOLOG SUBFAMILY C MEMBER 13"/>
    <property type="match status" value="1"/>
</dbReference>
<dbReference type="EMBL" id="KL367507">
    <property type="protein sequence ID" value="KFD68193.1"/>
    <property type="molecule type" value="Genomic_DNA"/>
</dbReference>
<dbReference type="Proteomes" id="UP000030758">
    <property type="component" value="Unassembled WGS sequence"/>
</dbReference>
<dbReference type="InterPro" id="IPR025640">
    <property type="entry name" value="GYF_2"/>
</dbReference>
<evidence type="ECO:0000256" key="1">
    <source>
        <dbReference type="SAM" id="Coils"/>
    </source>
</evidence>
<dbReference type="Pfam" id="PF00226">
    <property type="entry name" value="DnaJ"/>
    <property type="match status" value="1"/>
</dbReference>
<organism evidence="3">
    <name type="scientific">Trichuris suis</name>
    <name type="common">pig whipworm</name>
    <dbReference type="NCBI Taxonomy" id="68888"/>
    <lineage>
        <taxon>Eukaryota</taxon>
        <taxon>Metazoa</taxon>
        <taxon>Ecdysozoa</taxon>
        <taxon>Nematoda</taxon>
        <taxon>Enoplea</taxon>
        <taxon>Dorylaimia</taxon>
        <taxon>Trichinellida</taxon>
        <taxon>Trichuridae</taxon>
        <taxon>Trichuris</taxon>
    </lineage>
</organism>
<keyword evidence="1" id="KW-0175">Coiled coil</keyword>
<proteinExistence type="predicted"/>
<dbReference type="InterPro" id="IPR044978">
    <property type="entry name" value="GRV2/DNAJC13"/>
</dbReference>
<evidence type="ECO:0000313" key="3">
    <source>
        <dbReference type="EMBL" id="KFD68193.1"/>
    </source>
</evidence>
<gene>
    <name evidence="3" type="ORF">M514_19675</name>
</gene>
<feature type="coiled-coil region" evidence="1">
    <location>
        <begin position="781"/>
        <end position="808"/>
    </location>
</feature>
<dbReference type="PROSITE" id="PS50076">
    <property type="entry name" value="DNAJ_2"/>
    <property type="match status" value="1"/>
</dbReference>
<dbReference type="SUPFAM" id="SSF46565">
    <property type="entry name" value="Chaperone J-domain"/>
    <property type="match status" value="1"/>
</dbReference>
<dbReference type="SUPFAM" id="SSF48371">
    <property type="entry name" value="ARM repeat"/>
    <property type="match status" value="2"/>
</dbReference>
<dbReference type="Pfam" id="PF19432">
    <property type="entry name" value="RME-8_N"/>
    <property type="match status" value="1"/>
</dbReference>
<reference evidence="3" key="1">
    <citation type="journal article" date="2014" name="Nat. Genet.">
        <title>Genome and transcriptome of the porcine whipworm Trichuris suis.</title>
        <authorList>
            <person name="Jex A.R."/>
            <person name="Nejsum P."/>
            <person name="Schwarz E.M."/>
            <person name="Hu L."/>
            <person name="Young N.D."/>
            <person name="Hall R.S."/>
            <person name="Korhonen P.K."/>
            <person name="Liao S."/>
            <person name="Thamsborg S."/>
            <person name="Xia J."/>
            <person name="Xu P."/>
            <person name="Wang S."/>
            <person name="Scheerlinck J.P."/>
            <person name="Hofmann A."/>
            <person name="Sternberg P.W."/>
            <person name="Wang J."/>
            <person name="Gasser R.B."/>
        </authorList>
    </citation>
    <scope>NUCLEOTIDE SEQUENCE [LARGE SCALE GENOMIC DNA]</scope>
    <source>
        <strain evidence="3">DCEP-RM93F</strain>
    </source>
</reference>
<dbReference type="SMART" id="SM00271">
    <property type="entry name" value="DnaJ"/>
    <property type="match status" value="1"/>
</dbReference>
<dbReference type="InterPro" id="IPR016024">
    <property type="entry name" value="ARM-type_fold"/>
</dbReference>
<dbReference type="GO" id="GO:0010008">
    <property type="term" value="C:endosome membrane"/>
    <property type="evidence" value="ECO:0007669"/>
    <property type="project" value="TreeGrafter"/>
</dbReference>
<dbReference type="Pfam" id="PF14237">
    <property type="entry name" value="GYF_2"/>
    <property type="match status" value="1"/>
</dbReference>
<dbReference type="InterPro" id="IPR036869">
    <property type="entry name" value="J_dom_sf"/>
</dbReference>
<dbReference type="CDD" id="cd06257">
    <property type="entry name" value="DnaJ"/>
    <property type="match status" value="1"/>
</dbReference>
<feature type="domain" description="J" evidence="2">
    <location>
        <begin position="1304"/>
        <end position="1374"/>
    </location>
</feature>
<dbReference type="GO" id="GO:0007032">
    <property type="term" value="P:endosome organization"/>
    <property type="evidence" value="ECO:0007669"/>
    <property type="project" value="InterPro"/>
</dbReference>
<evidence type="ECO:0000259" key="2">
    <source>
        <dbReference type="PROSITE" id="PS50076"/>
    </source>
</evidence>
<accession>A0A085NFE7</accession>
<protein>
    <recommendedName>
        <fullName evidence="2">J domain-containing protein</fullName>
    </recommendedName>
</protein>
<dbReference type="Gene3D" id="1.25.10.10">
    <property type="entry name" value="Leucine-rich Repeat Variant"/>
    <property type="match status" value="1"/>
</dbReference>